<organism evidence="9 10">
    <name type="scientific">Methylobacterium brachiatum</name>
    <dbReference type="NCBI Taxonomy" id="269660"/>
    <lineage>
        <taxon>Bacteria</taxon>
        <taxon>Pseudomonadati</taxon>
        <taxon>Pseudomonadota</taxon>
        <taxon>Alphaproteobacteria</taxon>
        <taxon>Hyphomicrobiales</taxon>
        <taxon>Methylobacteriaceae</taxon>
        <taxon>Methylobacterium</taxon>
    </lineage>
</organism>
<evidence type="ECO:0000256" key="1">
    <source>
        <dbReference type="ARBA" id="ARBA00004418"/>
    </source>
</evidence>
<evidence type="ECO:0000313" key="10">
    <source>
        <dbReference type="Proteomes" id="UP001223420"/>
    </source>
</evidence>
<dbReference type="GO" id="GO:0042626">
    <property type="term" value="F:ATPase-coupled transmembrane transporter activity"/>
    <property type="evidence" value="ECO:0007669"/>
    <property type="project" value="InterPro"/>
</dbReference>
<dbReference type="PANTHER" id="PTHR30024:SF42">
    <property type="entry name" value="ALIPHATIC SULFONATES-BINDING PROTEIN-RELATED"/>
    <property type="match status" value="1"/>
</dbReference>
<dbReference type="Proteomes" id="UP001223420">
    <property type="component" value="Unassembled WGS sequence"/>
</dbReference>
<evidence type="ECO:0000256" key="2">
    <source>
        <dbReference type="ARBA" id="ARBA00010742"/>
    </source>
</evidence>
<evidence type="ECO:0000256" key="5">
    <source>
        <dbReference type="ARBA" id="ARBA00055538"/>
    </source>
</evidence>
<protein>
    <recommendedName>
        <fullName evidence="6">Putative aliphatic sulfonates-binding protein</fullName>
    </recommendedName>
</protein>
<evidence type="ECO:0000256" key="3">
    <source>
        <dbReference type="ARBA" id="ARBA00022448"/>
    </source>
</evidence>
<gene>
    <name evidence="9" type="ORF">QO001_001234</name>
</gene>
<dbReference type="PANTHER" id="PTHR30024">
    <property type="entry name" value="ALIPHATIC SULFONATES-BINDING PROTEIN-RELATED"/>
    <property type="match status" value="1"/>
</dbReference>
<accession>A0AAJ1TPN7</accession>
<dbReference type="FunFam" id="3.40.190.10:FF:000050">
    <property type="entry name" value="Sulfonate ABC transporter substrate-binding protein"/>
    <property type="match status" value="1"/>
</dbReference>
<dbReference type="SMART" id="SM00062">
    <property type="entry name" value="PBPb"/>
    <property type="match status" value="1"/>
</dbReference>
<dbReference type="Gene3D" id="3.40.190.10">
    <property type="entry name" value="Periplasmic binding protein-like II"/>
    <property type="match status" value="2"/>
</dbReference>
<comment type="subcellular location">
    <subcellularLocation>
        <location evidence="1">Periplasm</location>
    </subcellularLocation>
</comment>
<feature type="chain" id="PRO_5042564854" description="Putative aliphatic sulfonates-binding protein" evidence="7">
    <location>
        <begin position="26"/>
        <end position="320"/>
    </location>
</feature>
<dbReference type="InterPro" id="IPR010067">
    <property type="entry name" value="ABC_SsuA_sub-bd"/>
</dbReference>
<dbReference type="NCBIfam" id="TIGR01728">
    <property type="entry name" value="SsuA_fam"/>
    <property type="match status" value="1"/>
</dbReference>
<dbReference type="NCBIfam" id="NF008588">
    <property type="entry name" value="PRK11553.1"/>
    <property type="match status" value="1"/>
</dbReference>
<dbReference type="InterPro" id="IPR015168">
    <property type="entry name" value="SsuA/THI5"/>
</dbReference>
<proteinExistence type="inferred from homology"/>
<evidence type="ECO:0000256" key="4">
    <source>
        <dbReference type="ARBA" id="ARBA00022729"/>
    </source>
</evidence>
<comment type="function">
    <text evidence="5">Part of a binding-protein-dependent transport system for aliphatic sulfonates. Putative binding protein.</text>
</comment>
<evidence type="ECO:0000256" key="6">
    <source>
        <dbReference type="ARBA" id="ARBA00070228"/>
    </source>
</evidence>
<dbReference type="InterPro" id="IPR001638">
    <property type="entry name" value="Solute-binding_3/MltF_N"/>
</dbReference>
<reference evidence="9" key="1">
    <citation type="submission" date="2023-07" db="EMBL/GenBank/DDBJ databases">
        <title>Genomic Encyclopedia of Type Strains, Phase IV (KMG-IV): sequencing the most valuable type-strain genomes for metagenomic binning, comparative biology and taxonomic classification.</title>
        <authorList>
            <person name="Goeker M."/>
        </authorList>
    </citation>
    <scope>NUCLEOTIDE SEQUENCE</scope>
    <source>
        <strain evidence="9">DSM 19569</strain>
    </source>
</reference>
<dbReference type="EMBL" id="JAUSWL010000002">
    <property type="protein sequence ID" value="MDQ0542316.1"/>
    <property type="molecule type" value="Genomic_DNA"/>
</dbReference>
<name>A0AAJ1TPN7_9HYPH</name>
<comment type="caution">
    <text evidence="9">The sequence shown here is derived from an EMBL/GenBank/DDBJ whole genome shotgun (WGS) entry which is preliminary data.</text>
</comment>
<feature type="domain" description="Solute-binding protein family 3/N-terminal" evidence="8">
    <location>
        <begin position="44"/>
        <end position="250"/>
    </location>
</feature>
<evidence type="ECO:0000256" key="7">
    <source>
        <dbReference type="SAM" id="SignalP"/>
    </source>
</evidence>
<evidence type="ECO:0000313" key="9">
    <source>
        <dbReference type="EMBL" id="MDQ0542316.1"/>
    </source>
</evidence>
<feature type="signal peptide" evidence="7">
    <location>
        <begin position="1"/>
        <end position="25"/>
    </location>
</feature>
<sequence length="320" mass="33475">MTSTRRGVSALILALAAGLPVIPGAAGQEPAPKEFRIGYQKVGLIVVARRQGTIEKRLAAAGTRVRWVEFQAGPPLLEALNAGGIDFGYTGDTPPIFSQAAGGNLVYAGAVPPSGDSEAIVVKADSPIRTVGDLKGRTVAVARGTSSHNLLVAALEKAGLGFADIKPAYLLPADAGSAFANDSVDAWTIWDPYLALTQARNDTRILVTSGQTFEAPAFFLANRTFAETHPGVVAGALAGLSDAADWADGHRDQVAQALADVTGLSFAIQKVAADRTHFGVLPLSDAILSSQQTTADRFFRLGLIPRAVRVRDAVWTPPRS</sequence>
<dbReference type="SUPFAM" id="SSF53850">
    <property type="entry name" value="Periplasmic binding protein-like II"/>
    <property type="match status" value="1"/>
</dbReference>
<dbReference type="GO" id="GO:0016020">
    <property type="term" value="C:membrane"/>
    <property type="evidence" value="ECO:0007669"/>
    <property type="project" value="InterPro"/>
</dbReference>
<keyword evidence="3" id="KW-0813">Transport</keyword>
<dbReference type="GO" id="GO:0042597">
    <property type="term" value="C:periplasmic space"/>
    <property type="evidence" value="ECO:0007669"/>
    <property type="project" value="UniProtKB-SubCell"/>
</dbReference>
<dbReference type="RefSeq" id="WP_230365698.1">
    <property type="nucleotide sequence ID" value="NZ_JAJALK010000003.1"/>
</dbReference>
<evidence type="ECO:0000259" key="8">
    <source>
        <dbReference type="SMART" id="SM00062"/>
    </source>
</evidence>
<comment type="similarity">
    <text evidence="2">Belongs to the bacterial solute-binding protein SsuA/TauA family.</text>
</comment>
<keyword evidence="4 7" id="KW-0732">Signal</keyword>
<dbReference type="Pfam" id="PF09084">
    <property type="entry name" value="NMT1"/>
    <property type="match status" value="1"/>
</dbReference>
<dbReference type="AlphaFoldDB" id="A0AAJ1TPN7"/>